<organism evidence="3 4">
    <name type="scientific">Tanacetum coccineum</name>
    <dbReference type="NCBI Taxonomy" id="301880"/>
    <lineage>
        <taxon>Eukaryota</taxon>
        <taxon>Viridiplantae</taxon>
        <taxon>Streptophyta</taxon>
        <taxon>Embryophyta</taxon>
        <taxon>Tracheophyta</taxon>
        <taxon>Spermatophyta</taxon>
        <taxon>Magnoliopsida</taxon>
        <taxon>eudicotyledons</taxon>
        <taxon>Gunneridae</taxon>
        <taxon>Pentapetalae</taxon>
        <taxon>asterids</taxon>
        <taxon>campanulids</taxon>
        <taxon>Asterales</taxon>
        <taxon>Asteraceae</taxon>
        <taxon>Asteroideae</taxon>
        <taxon>Anthemideae</taxon>
        <taxon>Anthemidinae</taxon>
        <taxon>Tanacetum</taxon>
    </lineage>
</organism>
<reference evidence="3" key="2">
    <citation type="submission" date="2022-01" db="EMBL/GenBank/DDBJ databases">
        <authorList>
            <person name="Yamashiro T."/>
            <person name="Shiraishi A."/>
            <person name="Satake H."/>
            <person name="Nakayama K."/>
        </authorList>
    </citation>
    <scope>NUCLEOTIDE SEQUENCE</scope>
</reference>
<keyword evidence="3" id="KW-0548">Nucleotidyltransferase</keyword>
<evidence type="ECO:0000256" key="1">
    <source>
        <dbReference type="SAM" id="MobiDB-lite"/>
    </source>
</evidence>
<gene>
    <name evidence="3" type="ORF">Tco_0891168</name>
</gene>
<feature type="domain" description="CCHC-type" evidence="2">
    <location>
        <begin position="300"/>
        <end position="316"/>
    </location>
</feature>
<feature type="compositionally biased region" description="Basic and acidic residues" evidence="1">
    <location>
        <begin position="238"/>
        <end position="260"/>
    </location>
</feature>
<keyword evidence="4" id="KW-1185">Reference proteome</keyword>
<reference evidence="3" key="1">
    <citation type="journal article" date="2022" name="Int. J. Mol. Sci.">
        <title>Draft Genome of Tanacetum Coccineum: Genomic Comparison of Closely Related Tanacetum-Family Plants.</title>
        <authorList>
            <person name="Yamashiro T."/>
            <person name="Shiraishi A."/>
            <person name="Nakayama K."/>
            <person name="Satake H."/>
        </authorList>
    </citation>
    <scope>NUCLEOTIDE SEQUENCE</scope>
</reference>
<dbReference type="GO" id="GO:0003964">
    <property type="term" value="F:RNA-directed DNA polymerase activity"/>
    <property type="evidence" value="ECO:0007669"/>
    <property type="project" value="UniProtKB-KW"/>
</dbReference>
<dbReference type="SMART" id="SM00343">
    <property type="entry name" value="ZnF_C2HC"/>
    <property type="match status" value="2"/>
</dbReference>
<proteinExistence type="predicted"/>
<dbReference type="EMBL" id="BQNB010013871">
    <property type="protein sequence ID" value="GJT21231.1"/>
    <property type="molecule type" value="Genomic_DNA"/>
</dbReference>
<evidence type="ECO:0000313" key="3">
    <source>
        <dbReference type="EMBL" id="GJT21231.1"/>
    </source>
</evidence>
<evidence type="ECO:0000259" key="2">
    <source>
        <dbReference type="SMART" id="SM00343"/>
    </source>
</evidence>
<accession>A0ABQ5C247</accession>
<dbReference type="PANTHER" id="PTHR15503">
    <property type="entry name" value="LDOC1 RELATED"/>
    <property type="match status" value="1"/>
</dbReference>
<dbReference type="PANTHER" id="PTHR15503:SF45">
    <property type="entry name" value="RNA-DIRECTED DNA POLYMERASE HOMOLOG"/>
    <property type="match status" value="1"/>
</dbReference>
<protein>
    <submittedName>
        <fullName evidence="3">Reverse transcriptase domain-containing protein</fullName>
    </submittedName>
</protein>
<dbReference type="InterPro" id="IPR036875">
    <property type="entry name" value="Znf_CCHC_sf"/>
</dbReference>
<dbReference type="Pfam" id="PF08284">
    <property type="entry name" value="RVP_2"/>
    <property type="match status" value="1"/>
</dbReference>
<feature type="domain" description="CCHC-type" evidence="2">
    <location>
        <begin position="335"/>
        <end position="351"/>
    </location>
</feature>
<feature type="region of interest" description="Disordered" evidence="1">
    <location>
        <begin position="1"/>
        <end position="42"/>
    </location>
</feature>
<keyword evidence="3" id="KW-0695">RNA-directed DNA polymerase</keyword>
<dbReference type="Gene3D" id="4.10.60.10">
    <property type="entry name" value="Zinc finger, CCHC-type"/>
    <property type="match status" value="1"/>
</dbReference>
<dbReference type="InterPro" id="IPR001878">
    <property type="entry name" value="Znf_CCHC"/>
</dbReference>
<keyword evidence="3" id="KW-0808">Transferase</keyword>
<feature type="compositionally biased region" description="Low complexity" evidence="1">
    <location>
        <begin position="10"/>
        <end position="19"/>
    </location>
</feature>
<name>A0ABQ5C247_9ASTR</name>
<dbReference type="SUPFAM" id="SSF57756">
    <property type="entry name" value="Retrovirus zinc finger-like domains"/>
    <property type="match status" value="1"/>
</dbReference>
<dbReference type="InterPro" id="IPR032567">
    <property type="entry name" value="RTL1-rel"/>
</dbReference>
<dbReference type="Proteomes" id="UP001151760">
    <property type="component" value="Unassembled WGS sequence"/>
</dbReference>
<comment type="caution">
    <text evidence="3">The sequence shown here is derived from an EMBL/GenBank/DDBJ whole genome shotgun (WGS) entry which is preliminary data.</text>
</comment>
<evidence type="ECO:0000313" key="4">
    <source>
        <dbReference type="Proteomes" id="UP001151760"/>
    </source>
</evidence>
<sequence>MPPRIKTRSAGWATTAPRGGRTGGWTSRGGGRTRGRSGDQVNSGIYSQCGQVGGQGTEVNDGVNRISDFSIVIAQQLQNLLPTILAQLGNQGSKLGNGRNQNGDAINDNIWGDVRNVIENNDRRGCTYKEFLACNLKEYDSKGGAIVYTRWIEKIESVQDMSGCRDNQKVKYTVRLFVGKELTWWNSPIHTRSREAAVGFISWLGMVAATELTIIQRAVQKAETLTDEAIRNGSLKNNPEKRGNSREPSKDRNARDENKRTKTGNTFATTTNPVRREYNGPIPKCVSCNLYHPPEIPCRDCFNCVHPGYMVKDCRVAPRMVNPVNARNPSATSEACYECGGTDHFKAACPSNQARRKAFMLRAEEARQEPNIVTSTFTLSNHYATTLFDSSADYSFVSSTFIPLLGIEPNNLGFSYEIEIVSRQLVEIDKVIKGCKLEIEVLPVKILA</sequence>
<feature type="region of interest" description="Disordered" evidence="1">
    <location>
        <begin position="230"/>
        <end position="274"/>
    </location>
</feature>
<feature type="compositionally biased region" description="Gly residues" evidence="1">
    <location>
        <begin position="20"/>
        <end position="32"/>
    </location>
</feature>